<organism evidence="1">
    <name type="scientific">marine sediment metagenome</name>
    <dbReference type="NCBI Taxonomy" id="412755"/>
    <lineage>
        <taxon>unclassified sequences</taxon>
        <taxon>metagenomes</taxon>
        <taxon>ecological metagenomes</taxon>
    </lineage>
</organism>
<dbReference type="AlphaFoldDB" id="A0A0F9FAK2"/>
<sequence>MPFWLPYNAETWEELARQMSEGRGDSEGKTFWSPNSYALMAQAKTLRERIFARLFTSLIGDTEIRFMHQGSIATSVEAHYSIELKHKSLRGLMAACKRNPKVRKALSKIPFAQKTTVTRGDPEIHACLQDLADIVCWEASESFLANYYPRPVDVDPLSDDHVKEIMSAMQREMDREGNRTGIIPAVFEDLPW</sequence>
<gene>
    <name evidence="1" type="ORF">LCGC14_2054130</name>
</gene>
<evidence type="ECO:0000313" key="1">
    <source>
        <dbReference type="EMBL" id="KKL75516.1"/>
    </source>
</evidence>
<dbReference type="EMBL" id="LAZR01024328">
    <property type="protein sequence ID" value="KKL75516.1"/>
    <property type="molecule type" value="Genomic_DNA"/>
</dbReference>
<name>A0A0F9FAK2_9ZZZZ</name>
<proteinExistence type="predicted"/>
<feature type="non-terminal residue" evidence="1">
    <location>
        <position position="192"/>
    </location>
</feature>
<comment type="caution">
    <text evidence="1">The sequence shown here is derived from an EMBL/GenBank/DDBJ whole genome shotgun (WGS) entry which is preliminary data.</text>
</comment>
<accession>A0A0F9FAK2</accession>
<protein>
    <submittedName>
        <fullName evidence="1">Uncharacterized protein</fullName>
    </submittedName>
</protein>
<reference evidence="1" key="1">
    <citation type="journal article" date="2015" name="Nature">
        <title>Complex archaea that bridge the gap between prokaryotes and eukaryotes.</title>
        <authorList>
            <person name="Spang A."/>
            <person name="Saw J.H."/>
            <person name="Jorgensen S.L."/>
            <person name="Zaremba-Niedzwiedzka K."/>
            <person name="Martijn J."/>
            <person name="Lind A.E."/>
            <person name="van Eijk R."/>
            <person name="Schleper C."/>
            <person name="Guy L."/>
            <person name="Ettema T.J."/>
        </authorList>
    </citation>
    <scope>NUCLEOTIDE SEQUENCE</scope>
</reference>